<keyword evidence="4" id="KW-0804">Transcription</keyword>
<evidence type="ECO:0000313" key="6">
    <source>
        <dbReference type="EMBL" id="HIS83400.1"/>
    </source>
</evidence>
<accession>A0A9D1FWS9</accession>
<evidence type="ECO:0000313" key="7">
    <source>
        <dbReference type="Proteomes" id="UP000824139"/>
    </source>
</evidence>
<comment type="caution">
    <text evidence="6">The sequence shown here is derived from an EMBL/GenBank/DDBJ whole genome shotgun (WGS) entry which is preliminary data.</text>
</comment>
<dbReference type="SUPFAM" id="SSF88659">
    <property type="entry name" value="Sigma3 and sigma4 domains of RNA polymerase sigma factors"/>
    <property type="match status" value="1"/>
</dbReference>
<reference evidence="6" key="2">
    <citation type="journal article" date="2021" name="PeerJ">
        <title>Extensive microbial diversity within the chicken gut microbiome revealed by metagenomics and culture.</title>
        <authorList>
            <person name="Gilroy R."/>
            <person name="Ravi A."/>
            <person name="Getino M."/>
            <person name="Pursley I."/>
            <person name="Horton D.L."/>
            <person name="Alikhan N.F."/>
            <person name="Baker D."/>
            <person name="Gharbi K."/>
            <person name="Hall N."/>
            <person name="Watson M."/>
            <person name="Adriaenssens E.M."/>
            <person name="Foster-Nyarko E."/>
            <person name="Jarju S."/>
            <person name="Secka A."/>
            <person name="Antonio M."/>
            <person name="Oren A."/>
            <person name="Chaudhuri R.R."/>
            <person name="La Ragione R."/>
            <person name="Hildebrand F."/>
            <person name="Pallen M.J."/>
        </authorList>
    </citation>
    <scope>NUCLEOTIDE SEQUENCE</scope>
    <source>
        <strain evidence="6">CHK152-2994</strain>
    </source>
</reference>
<dbReference type="EMBL" id="DVJO01000159">
    <property type="protein sequence ID" value="HIS83400.1"/>
    <property type="molecule type" value="Genomic_DNA"/>
</dbReference>
<dbReference type="NCBIfam" id="TIGR02937">
    <property type="entry name" value="sigma70-ECF"/>
    <property type="match status" value="1"/>
</dbReference>
<organism evidence="6 7">
    <name type="scientific">Candidatus Scatenecus faecavium</name>
    <dbReference type="NCBI Taxonomy" id="2840915"/>
    <lineage>
        <taxon>Bacteria</taxon>
        <taxon>Candidatus Scatenecus</taxon>
    </lineage>
</organism>
<keyword evidence="3" id="KW-0238">DNA-binding</keyword>
<feature type="non-terminal residue" evidence="6">
    <location>
        <position position="1"/>
    </location>
</feature>
<dbReference type="GO" id="GO:0006352">
    <property type="term" value="P:DNA-templated transcription initiation"/>
    <property type="evidence" value="ECO:0007669"/>
    <property type="project" value="InterPro"/>
</dbReference>
<evidence type="ECO:0000256" key="3">
    <source>
        <dbReference type="ARBA" id="ARBA00023125"/>
    </source>
</evidence>
<dbReference type="InterPro" id="IPR007630">
    <property type="entry name" value="RNA_pol_sigma70_r4"/>
</dbReference>
<dbReference type="PANTHER" id="PTHR30385">
    <property type="entry name" value="SIGMA FACTOR F FLAGELLAR"/>
    <property type="match status" value="1"/>
</dbReference>
<evidence type="ECO:0000256" key="4">
    <source>
        <dbReference type="ARBA" id="ARBA00023163"/>
    </source>
</evidence>
<dbReference type="InterPro" id="IPR013324">
    <property type="entry name" value="RNA_pol_sigma_r3/r4-like"/>
</dbReference>
<feature type="domain" description="RNA polymerase sigma-70 region 4" evidence="5">
    <location>
        <begin position="160"/>
        <end position="209"/>
    </location>
</feature>
<dbReference type="Proteomes" id="UP000824139">
    <property type="component" value="Unassembled WGS sequence"/>
</dbReference>
<reference evidence="6" key="1">
    <citation type="submission" date="2020-10" db="EMBL/GenBank/DDBJ databases">
        <authorList>
            <person name="Gilroy R."/>
        </authorList>
    </citation>
    <scope>NUCLEOTIDE SEQUENCE</scope>
    <source>
        <strain evidence="6">CHK152-2994</strain>
    </source>
</reference>
<dbReference type="Gene3D" id="1.20.140.160">
    <property type="match status" value="1"/>
</dbReference>
<gene>
    <name evidence="6" type="ORF">IAD41_07330</name>
</gene>
<evidence type="ECO:0000256" key="2">
    <source>
        <dbReference type="ARBA" id="ARBA00023082"/>
    </source>
</evidence>
<dbReference type="InterPro" id="IPR014284">
    <property type="entry name" value="RNA_pol_sigma-70_dom"/>
</dbReference>
<dbReference type="GO" id="GO:0016987">
    <property type="term" value="F:sigma factor activity"/>
    <property type="evidence" value="ECO:0007669"/>
    <property type="project" value="UniProtKB-KW"/>
</dbReference>
<dbReference type="Pfam" id="PF04545">
    <property type="entry name" value="Sigma70_r4"/>
    <property type="match status" value="1"/>
</dbReference>
<evidence type="ECO:0000259" key="5">
    <source>
        <dbReference type="Pfam" id="PF04545"/>
    </source>
</evidence>
<proteinExistence type="predicted"/>
<dbReference type="GO" id="GO:0003677">
    <property type="term" value="F:DNA binding"/>
    <property type="evidence" value="ECO:0007669"/>
    <property type="project" value="UniProtKB-KW"/>
</dbReference>
<protein>
    <submittedName>
        <fullName evidence="6">Sigma-70 family RNA polymerase sigma factor</fullName>
    </submittedName>
</protein>
<dbReference type="AlphaFoldDB" id="A0A9D1FWS9"/>
<keyword evidence="2" id="KW-0731">Sigma factor</keyword>
<name>A0A9D1FWS9_9BACT</name>
<evidence type="ECO:0000256" key="1">
    <source>
        <dbReference type="ARBA" id="ARBA00023015"/>
    </source>
</evidence>
<keyword evidence="1" id="KW-0805">Transcription regulation</keyword>
<sequence>ISVVRNYSQNVVVIMPAEQKVNLRDYKNLIETIAKVEYQKFSVSHLIELPELINIGNHTLYLLFKNNPPEAYNNTYLSTAIKWAIRNEVRRRYKWYSLKNRKQQAVEVEEEQEVRVEVYKTILSIDEMQEAEVPTQIKAEDKTPEESLEFAELKTHILEAMKHLPKRERELIEYKFFKEKKLREISEEFDISQSRISRIIQSGLDKIKKDLKKQGIL</sequence>
<dbReference type="CDD" id="cd06171">
    <property type="entry name" value="Sigma70_r4"/>
    <property type="match status" value="1"/>
</dbReference>